<evidence type="ECO:0000256" key="5">
    <source>
        <dbReference type="ARBA" id="ARBA00023136"/>
    </source>
</evidence>
<evidence type="ECO:0000256" key="3">
    <source>
        <dbReference type="ARBA" id="ARBA00022692"/>
    </source>
</evidence>
<dbReference type="PRINTS" id="PR00176">
    <property type="entry name" value="NANEUSMPORT"/>
</dbReference>
<dbReference type="PROSITE" id="PS50267">
    <property type="entry name" value="NA_NEUROTRAN_SYMP_3"/>
    <property type="match status" value="1"/>
</dbReference>
<proteinExistence type="predicted"/>
<protein>
    <submittedName>
        <fullName evidence="6">Transporter</fullName>
    </submittedName>
</protein>
<dbReference type="PANTHER" id="PTHR42948:SF1">
    <property type="entry name" value="TRANSPORTER"/>
    <property type="match status" value="1"/>
</dbReference>
<keyword evidence="5" id="KW-0472">Membrane</keyword>
<reference evidence="6 7" key="1">
    <citation type="submission" date="2016-05" db="EMBL/GenBank/DDBJ databases">
        <authorList>
            <person name="Lavstsen T."/>
            <person name="Jespersen J.S."/>
        </authorList>
    </citation>
    <scope>NUCLEOTIDE SEQUENCE [LARGE SCALE GENOMIC DNA]</scope>
    <source>
        <strain evidence="6 7">YLB-01</strain>
    </source>
</reference>
<dbReference type="InterPro" id="IPR000175">
    <property type="entry name" value="Na/ntran_symport"/>
</dbReference>
<dbReference type="InterPro" id="IPR037272">
    <property type="entry name" value="SNS_sf"/>
</dbReference>
<keyword evidence="2" id="KW-0813">Transport</keyword>
<dbReference type="GO" id="GO:0016020">
    <property type="term" value="C:membrane"/>
    <property type="evidence" value="ECO:0007669"/>
    <property type="project" value="UniProtKB-SubCell"/>
</dbReference>
<keyword evidence="4" id="KW-1133">Transmembrane helix</keyword>
<name>A0A1B9NDQ7_9MICO</name>
<dbReference type="AlphaFoldDB" id="A0A1B9NDQ7"/>
<keyword evidence="7" id="KW-1185">Reference proteome</keyword>
<evidence type="ECO:0000256" key="4">
    <source>
        <dbReference type="ARBA" id="ARBA00022989"/>
    </source>
</evidence>
<dbReference type="STRING" id="904291.A7J15_04200"/>
<dbReference type="NCBIfam" id="NF037979">
    <property type="entry name" value="Na_transp"/>
    <property type="match status" value="1"/>
</dbReference>
<keyword evidence="3" id="KW-0812">Transmembrane</keyword>
<evidence type="ECO:0000313" key="7">
    <source>
        <dbReference type="Proteomes" id="UP000093355"/>
    </source>
</evidence>
<evidence type="ECO:0000256" key="1">
    <source>
        <dbReference type="ARBA" id="ARBA00004141"/>
    </source>
</evidence>
<organism evidence="6 7">
    <name type="scientific">Microbacterium sediminis</name>
    <dbReference type="NCBI Taxonomy" id="904291"/>
    <lineage>
        <taxon>Bacteria</taxon>
        <taxon>Bacillati</taxon>
        <taxon>Actinomycetota</taxon>
        <taxon>Actinomycetes</taxon>
        <taxon>Micrococcales</taxon>
        <taxon>Microbacteriaceae</taxon>
        <taxon>Microbacterium</taxon>
    </lineage>
</organism>
<dbReference type="Pfam" id="PF00209">
    <property type="entry name" value="SNF"/>
    <property type="match status" value="1"/>
</dbReference>
<dbReference type="CDD" id="cd10334">
    <property type="entry name" value="SLC6sbd_u1"/>
    <property type="match status" value="1"/>
</dbReference>
<dbReference type="OrthoDB" id="9762833at2"/>
<dbReference type="SUPFAM" id="SSF161070">
    <property type="entry name" value="SNF-like"/>
    <property type="match status" value="1"/>
</dbReference>
<dbReference type="EMBL" id="LXMD01000021">
    <property type="protein sequence ID" value="OCG74739.1"/>
    <property type="molecule type" value="Genomic_DNA"/>
</dbReference>
<comment type="subcellular location">
    <subcellularLocation>
        <location evidence="1">Membrane</location>
        <topology evidence="1">Multi-pass membrane protein</topology>
    </subcellularLocation>
</comment>
<evidence type="ECO:0000313" key="6">
    <source>
        <dbReference type="EMBL" id="OCG74739.1"/>
    </source>
</evidence>
<dbReference type="RefSeq" id="WP_067024961.1">
    <property type="nucleotide sequence ID" value="NZ_CP038256.1"/>
</dbReference>
<accession>A0A1B9NDQ7</accession>
<sequence length="522" mass="55872">MARAHGEATAVPEREQWSGQIGFILSALGSAVGLGNIWRFPGVAYESGGGAFLIPYLVALVTAGIPILFLDYAIGHRFRGSAPLALRRLGGRLGEGLGWFQVLISVFIAIYYTAVLAWSSSYFVFSWDLRWGDDTTAFFTGEYLRAAGEPFTLDYVPAVAIPLVIMWVITLGILAAGVVKGVQRANVIIIPLLVVAFVAIVIYALTLPGAAQGVNEFFTPDFAALADPNVWIAAYSQIFFSLSVAFGIMITFASYRKRRSNMTGAGLVVAFGNSSFEILAGIGVFATLGFFAFQQGVEIGDLEGLTGVGLAFMTVPAIVSEMPGGAWVGALFFGSLTLAGLTSLISILEVIIAALRDKFALTRAQAVLGFGGILAVVSLVLFGSTSGLTALDTIDNWANNIGIVGSAVAMAVIVLWVRRRGRELARHLSAVSTFRVGRTWLLFTSILAPAVLAYMLVTKIIDLLVNGYEGYPAWYLGVAGWGSVALMIIGAVLLPQLRWRHDPDRFEAWPRPDQLALKGGVR</sequence>
<dbReference type="PANTHER" id="PTHR42948">
    <property type="entry name" value="TRANSPORTER"/>
    <property type="match status" value="1"/>
</dbReference>
<dbReference type="Proteomes" id="UP000093355">
    <property type="component" value="Unassembled WGS sequence"/>
</dbReference>
<evidence type="ECO:0000256" key="2">
    <source>
        <dbReference type="ARBA" id="ARBA00022448"/>
    </source>
</evidence>
<gene>
    <name evidence="6" type="ORF">A7J15_04200</name>
</gene>
<comment type="caution">
    <text evidence="6">The sequence shown here is derived from an EMBL/GenBank/DDBJ whole genome shotgun (WGS) entry which is preliminary data.</text>
</comment>